<proteinExistence type="predicted"/>
<accession>A0A173GEV7</accession>
<protein>
    <submittedName>
        <fullName evidence="1">Uncharacterized protein</fullName>
    </submittedName>
</protein>
<dbReference type="EMBL" id="KU886225">
    <property type="protein sequence ID" value="ANH52184.1"/>
    <property type="molecule type" value="Genomic_DNA"/>
</dbReference>
<reference evidence="2" key="1">
    <citation type="submission" date="2016-03" db="EMBL/GenBank/DDBJ databases">
        <authorList>
            <person name="Sharma R."/>
            <person name="Jensen G.L."/>
            <person name="Kruger J.L."/>
            <person name="Esplin I.N.D."/>
            <person name="Jarvis T.M."/>
            <person name="Merrill B.D."/>
            <person name="Schoenhals J."/>
            <person name="Breakwell D.P."/>
            <person name="Hope S."/>
            <person name="Grose J.H."/>
        </authorList>
    </citation>
    <scope>NUCLEOTIDE SEQUENCE [LARGE SCALE GENOMIC DNA]</scope>
</reference>
<name>A0A173GEV7_9CAUD</name>
<dbReference type="Proteomes" id="UP000224360">
    <property type="component" value="Segment"/>
</dbReference>
<gene>
    <name evidence="1" type="ORF">DM_86</name>
</gene>
<sequence>MVEQHLVTGWFHDDLGRVCNRWAVPQFLGVCLCHVDLWWGFVPALHALNQVSQKFRKLVYLLECLRYHRVFGYWVYGSSNLSRRSQISEK</sequence>
<keyword evidence="2" id="KW-1185">Reference proteome</keyword>
<evidence type="ECO:0000313" key="2">
    <source>
        <dbReference type="Proteomes" id="UP000224360"/>
    </source>
</evidence>
<evidence type="ECO:0000313" key="1">
    <source>
        <dbReference type="EMBL" id="ANH52184.1"/>
    </source>
</evidence>
<organism evidence="1 2">
    <name type="scientific">Erwinia phage vB_EamM_Deimos-Minion</name>
    <dbReference type="NCBI Taxonomy" id="1815986"/>
    <lineage>
        <taxon>Viruses</taxon>
        <taxon>Duplodnaviria</taxon>
        <taxon>Heunggongvirae</taxon>
        <taxon>Uroviricota</taxon>
        <taxon>Caudoviricetes</taxon>
        <taxon>Chimalliviridae</taxon>
        <taxon>Agricanvirus</taxon>
        <taxon>Agricanvirus deimos</taxon>
    </lineage>
</organism>